<keyword evidence="1" id="KW-0175">Coiled coil</keyword>
<feature type="region of interest" description="Disordered" evidence="2">
    <location>
        <begin position="1"/>
        <end position="28"/>
    </location>
</feature>
<sequence>MDAPVGSLLQQMSAAAPPRVSTPPKRVEVRKQRSLFEFSAVASADRAGQLDDAKEEPPKGPEEPPEELGVAPEELGVAPEEPGKLAEELGVAPEEAAEVAAHGASRAGKAKRPPKKTRARAAKADAGPAPEEHDWPWEWGPKPEHLDEGGDRSGAAAPAAEKKRGKKRRASEGAEGWPTDADGDGADAGDAGTGGDDGAEGADYGVPTEPAEVQPPSAAAPGQRATDAVPRFDRNPVCAKCKKPVEPLAARLVGKKKNVWQCSTRSSRHTQLHRIFGGWPPQSFKSLSQEEKDKIWNDVKEANGKAEVEKIAMETQRKYLPLSVYKKKGYSAKRIKRLCEDKKEDEVPGTLYCVNIDYKGDKSVEEEVRESLIAAKERSASSQQHQGKNKGKGKGKEQLSPTSATKKMMSDAVKILAKVSPLAFKAKGLLNSPRASKLHKGHSKALAWHVKDLDALAAAAQDALSKNAVLSIQLATVKEKADAAEKKCAQAETALSTFDD</sequence>
<feature type="compositionally biased region" description="Low complexity" evidence="2">
    <location>
        <begin position="88"/>
        <end position="107"/>
    </location>
</feature>
<feature type="region of interest" description="Disordered" evidence="2">
    <location>
        <begin position="40"/>
        <end position="228"/>
    </location>
</feature>
<feature type="compositionally biased region" description="Basic and acidic residues" evidence="2">
    <location>
        <begin position="48"/>
        <end position="62"/>
    </location>
</feature>
<feature type="compositionally biased region" description="Low complexity" evidence="2">
    <location>
        <begin position="67"/>
        <end position="77"/>
    </location>
</feature>
<evidence type="ECO:0000256" key="1">
    <source>
        <dbReference type="SAM" id="Coils"/>
    </source>
</evidence>
<reference evidence="3" key="1">
    <citation type="submission" date="2023-10" db="EMBL/GenBank/DDBJ databases">
        <authorList>
            <person name="Chen Y."/>
            <person name="Shah S."/>
            <person name="Dougan E. K."/>
            <person name="Thang M."/>
            <person name="Chan C."/>
        </authorList>
    </citation>
    <scope>NUCLEOTIDE SEQUENCE [LARGE SCALE GENOMIC DNA]</scope>
</reference>
<dbReference type="Proteomes" id="UP001189429">
    <property type="component" value="Unassembled WGS sequence"/>
</dbReference>
<organism evidence="3 4">
    <name type="scientific">Prorocentrum cordatum</name>
    <dbReference type="NCBI Taxonomy" id="2364126"/>
    <lineage>
        <taxon>Eukaryota</taxon>
        <taxon>Sar</taxon>
        <taxon>Alveolata</taxon>
        <taxon>Dinophyceae</taxon>
        <taxon>Prorocentrales</taxon>
        <taxon>Prorocentraceae</taxon>
        <taxon>Prorocentrum</taxon>
    </lineage>
</organism>
<protein>
    <recommendedName>
        <fullName evidence="5">PARP-type domain-containing protein</fullName>
    </recommendedName>
</protein>
<evidence type="ECO:0000313" key="3">
    <source>
        <dbReference type="EMBL" id="CAK0809516.1"/>
    </source>
</evidence>
<feature type="region of interest" description="Disordered" evidence="2">
    <location>
        <begin position="369"/>
        <end position="406"/>
    </location>
</feature>
<evidence type="ECO:0000256" key="2">
    <source>
        <dbReference type="SAM" id="MobiDB-lite"/>
    </source>
</evidence>
<feature type="compositionally biased region" description="Basic and acidic residues" evidence="2">
    <location>
        <begin position="130"/>
        <end position="151"/>
    </location>
</feature>
<feature type="compositionally biased region" description="Basic and acidic residues" evidence="2">
    <location>
        <begin position="369"/>
        <end position="379"/>
    </location>
</feature>
<gene>
    <name evidence="3" type="ORF">PCOR1329_LOCUS14752</name>
</gene>
<comment type="caution">
    <text evidence="3">The sequence shown here is derived from an EMBL/GenBank/DDBJ whole genome shotgun (WGS) entry which is preliminary data.</text>
</comment>
<dbReference type="EMBL" id="CAUYUJ010004435">
    <property type="protein sequence ID" value="CAK0809516.1"/>
    <property type="molecule type" value="Genomic_DNA"/>
</dbReference>
<feature type="coiled-coil region" evidence="1">
    <location>
        <begin position="467"/>
        <end position="494"/>
    </location>
</feature>
<keyword evidence="4" id="KW-1185">Reference proteome</keyword>
<name>A0ABN9QW64_9DINO</name>
<feature type="compositionally biased region" description="Basic residues" evidence="2">
    <location>
        <begin position="108"/>
        <end position="121"/>
    </location>
</feature>
<accession>A0ABN9QW64</accession>
<evidence type="ECO:0000313" key="4">
    <source>
        <dbReference type="Proteomes" id="UP001189429"/>
    </source>
</evidence>
<proteinExistence type="predicted"/>
<evidence type="ECO:0008006" key="5">
    <source>
        <dbReference type="Google" id="ProtNLM"/>
    </source>
</evidence>